<evidence type="ECO:0000313" key="1">
    <source>
        <dbReference type="EMBL" id="QOV08378.1"/>
    </source>
</evidence>
<reference evidence="1 2" key="1">
    <citation type="submission" date="2020-10" db="EMBL/GenBank/DDBJ databases">
        <authorList>
            <person name="Kazantseva O.A."/>
            <person name="Piligrimova E.G."/>
            <person name="Shadrin A.M."/>
        </authorList>
    </citation>
    <scope>NUCLEOTIDE SEQUENCE [LARGE SCALE GENOMIC DNA]</scope>
</reference>
<keyword evidence="2" id="KW-1185">Reference proteome</keyword>
<dbReference type="Proteomes" id="UP000594029">
    <property type="component" value="Segment"/>
</dbReference>
<name>A0A7U3NKJ5_9CAUD</name>
<gene>
    <name evidence="1" type="ORF">Kirov_179</name>
</gene>
<dbReference type="EMBL" id="MW084976">
    <property type="protein sequence ID" value="QOV08378.1"/>
    <property type="molecule type" value="Genomic_DNA"/>
</dbReference>
<evidence type="ECO:0000313" key="2">
    <source>
        <dbReference type="Proteomes" id="UP000594029"/>
    </source>
</evidence>
<sequence>MDIFTKEELLKFNEFLLGRGRPVQQDGIGYNKADFGACKTYYNGLSDSQFADLAKRLVKYSKTQLKIDKEKMEETARQLASIASIHKRSLGVSIARTNSGTLISFRYNDKYIEVLKKQPVRKYDKETQCWIVPNHKLIEALQALDKAGADVANAIAYAKSNILID</sequence>
<proteinExistence type="predicted"/>
<protein>
    <submittedName>
        <fullName evidence="1">Uncharacterized protein</fullName>
    </submittedName>
</protein>
<organism evidence="1 2">
    <name type="scientific">Bacillus phage Kirov</name>
    <dbReference type="NCBI Taxonomy" id="2783539"/>
    <lineage>
        <taxon>Viruses</taxon>
        <taxon>Duplodnaviria</taxon>
        <taxon>Heunggongvirae</taxon>
        <taxon>Uroviricota</taxon>
        <taxon>Caudoviricetes</taxon>
        <taxon>Andregratiavirinae</taxon>
        <taxon>Kirovvirus</taxon>
        <taxon>Kirovvirus kirov</taxon>
    </lineage>
</organism>
<accession>A0A7U3NKJ5</accession>